<reference evidence="2 3" key="1">
    <citation type="submission" date="2020-08" db="EMBL/GenBank/DDBJ databases">
        <title>Genomic Encyclopedia of Type Strains, Phase IV (KMG-IV): sequencing the most valuable type-strain genomes for metagenomic binning, comparative biology and taxonomic classification.</title>
        <authorList>
            <person name="Goeker M."/>
        </authorList>
    </citation>
    <scope>NUCLEOTIDE SEQUENCE [LARGE SCALE GENOMIC DNA]</scope>
    <source>
        <strain evidence="2 3">DSM 29854</strain>
    </source>
</reference>
<dbReference type="Pfam" id="PF19765">
    <property type="entry name" value="DUF6252"/>
    <property type="match status" value="1"/>
</dbReference>
<evidence type="ECO:0000256" key="1">
    <source>
        <dbReference type="SAM" id="SignalP"/>
    </source>
</evidence>
<comment type="caution">
    <text evidence="2">The sequence shown here is derived from an EMBL/GenBank/DDBJ whole genome shotgun (WGS) entry which is preliminary data.</text>
</comment>
<evidence type="ECO:0000313" key="3">
    <source>
        <dbReference type="Proteomes" id="UP000563094"/>
    </source>
</evidence>
<dbReference type="Proteomes" id="UP000563094">
    <property type="component" value="Unassembled WGS sequence"/>
</dbReference>
<gene>
    <name evidence="2" type="ORF">FHS90_002475</name>
</gene>
<evidence type="ECO:0008006" key="4">
    <source>
        <dbReference type="Google" id="ProtNLM"/>
    </source>
</evidence>
<evidence type="ECO:0000313" key="2">
    <source>
        <dbReference type="EMBL" id="MBA9077756.1"/>
    </source>
</evidence>
<keyword evidence="1" id="KW-0732">Signal</keyword>
<accession>A0A839GSG2</accession>
<feature type="chain" id="PRO_5032512357" description="Lipocalin-like domain-containing protein" evidence="1">
    <location>
        <begin position="21"/>
        <end position="160"/>
    </location>
</feature>
<feature type="signal peptide" evidence="1">
    <location>
        <begin position="1"/>
        <end position="20"/>
    </location>
</feature>
<dbReference type="RefSeq" id="WP_182513196.1">
    <property type="nucleotide sequence ID" value="NZ_JACJIQ010000009.1"/>
</dbReference>
<organism evidence="2 3">
    <name type="scientific">Rufibacter quisquiliarum</name>
    <dbReference type="NCBI Taxonomy" id="1549639"/>
    <lineage>
        <taxon>Bacteria</taxon>
        <taxon>Pseudomonadati</taxon>
        <taxon>Bacteroidota</taxon>
        <taxon>Cytophagia</taxon>
        <taxon>Cytophagales</taxon>
        <taxon>Hymenobacteraceae</taxon>
        <taxon>Rufibacter</taxon>
    </lineage>
</organism>
<dbReference type="InterPro" id="IPR046219">
    <property type="entry name" value="DUF6252"/>
</dbReference>
<dbReference type="EMBL" id="JACJIQ010000009">
    <property type="protein sequence ID" value="MBA9077756.1"/>
    <property type="molecule type" value="Genomic_DNA"/>
</dbReference>
<keyword evidence="3" id="KW-1185">Reference proteome</keyword>
<proteinExistence type="predicted"/>
<protein>
    <recommendedName>
        <fullName evidence="4">Lipocalin-like domain-containing protein</fullName>
    </recommendedName>
</protein>
<name>A0A839GSG2_9BACT</name>
<sequence>MKVKLLLLHSLLLCCLLLNACSEDDHEENGPAGTITAQINGQDWKAVRVSAAYNEAYQDLLLGGESASGEGISLAIDNVTGTGTFTGNSSGIVVGTYLSGNSNEQWSSFLNGDCLINVTKFDKSSRTISGTFEFVGENDSQTSIKTITGGKFTDVRFEPF</sequence>
<dbReference type="AlphaFoldDB" id="A0A839GSG2"/>